<dbReference type="AlphaFoldDB" id="A0A449BLC9"/>
<dbReference type="InterPro" id="IPR036890">
    <property type="entry name" value="HATPase_C_sf"/>
</dbReference>
<feature type="transmembrane region" description="Helical" evidence="1">
    <location>
        <begin position="32"/>
        <end position="49"/>
    </location>
</feature>
<gene>
    <name evidence="3" type="ORF">NCTC10172_01314</name>
</gene>
<dbReference type="STRING" id="1408416.GCA_000702765_00477"/>
<feature type="transmembrane region" description="Helical" evidence="1">
    <location>
        <begin position="94"/>
        <end position="114"/>
    </location>
</feature>
<sequence>MIYAALAVLLLYNVAYVAYFIKLSPAKNRHRYFIIGLLILFQSAVYIIGDKNFPLTIFILNTAAIYVTIRLVTNLNMIQGAFAAGMGVINVNSIRNIINATFSIMFINDGNFYLINDPDVYHVVTLLAFPVAMAIFIILRAFIFEDLKMKRFLYANTPLRLVVIYQLFSVVNLVLINSVSLVNRQAPILSIEYYMAIGVTCLIIIYMMYVVMYYTIKYFERQRIESRNAMLVASYEQQLSHYKKLENFYNSYRKFKHDYEGVVGTLRNMVNNSENQEAKDTLEQMDQLVYNALELPKRYSNNMIFDALMQELATKCKENNITLTFEGSEPMHTHLTLLEKISLFHNLTSNAYEATLKVKDESKRYIYMKITNQENWASIYIENSYNGKLKQEHGKYMTTKKDVDSHGFGLENIIDITKRLGGFYTIEPNLLKEVFTVSVLLPRDLKKPIIIEEYID</sequence>
<keyword evidence="1" id="KW-1133">Transmembrane helix</keyword>
<feature type="transmembrane region" description="Helical" evidence="1">
    <location>
        <begin position="6"/>
        <end position="25"/>
    </location>
</feature>
<dbReference type="Pfam" id="PF14501">
    <property type="entry name" value="HATPase_c_5"/>
    <property type="match status" value="1"/>
</dbReference>
<feature type="transmembrane region" description="Helical" evidence="1">
    <location>
        <begin position="193"/>
        <end position="216"/>
    </location>
</feature>
<keyword evidence="1" id="KW-0812">Transmembrane</keyword>
<proteinExistence type="predicted"/>
<evidence type="ECO:0000313" key="3">
    <source>
        <dbReference type="EMBL" id="VEU83239.1"/>
    </source>
</evidence>
<dbReference type="InterPro" id="IPR032834">
    <property type="entry name" value="NatK-like_C"/>
</dbReference>
<accession>A0A449BLC9</accession>
<dbReference type="RefSeq" id="WP_035368712.1">
    <property type="nucleotide sequence ID" value="NZ_LR215050.1"/>
</dbReference>
<dbReference type="Proteomes" id="UP000290909">
    <property type="component" value="Chromosome"/>
</dbReference>
<dbReference type="PANTHER" id="PTHR40448:SF1">
    <property type="entry name" value="TWO-COMPONENT SENSOR HISTIDINE KINASE"/>
    <property type="match status" value="1"/>
</dbReference>
<protein>
    <recommendedName>
        <fullName evidence="2">Sensor histidine kinase NatK-like C-terminal domain-containing protein</fullName>
    </recommendedName>
</protein>
<organism evidence="3 4">
    <name type="scientific">Acholeplasma hippikon</name>
    <dbReference type="NCBI Taxonomy" id="264636"/>
    <lineage>
        <taxon>Bacteria</taxon>
        <taxon>Bacillati</taxon>
        <taxon>Mycoplasmatota</taxon>
        <taxon>Mollicutes</taxon>
        <taxon>Acholeplasmatales</taxon>
        <taxon>Acholeplasmataceae</taxon>
        <taxon>Acholeplasma</taxon>
    </lineage>
</organism>
<dbReference type="SUPFAM" id="SSF55874">
    <property type="entry name" value="ATPase domain of HSP90 chaperone/DNA topoisomerase II/histidine kinase"/>
    <property type="match status" value="1"/>
</dbReference>
<feature type="transmembrane region" description="Helical" evidence="1">
    <location>
        <begin position="162"/>
        <end position="181"/>
    </location>
</feature>
<dbReference type="EMBL" id="LR215050">
    <property type="protein sequence ID" value="VEU83239.1"/>
    <property type="molecule type" value="Genomic_DNA"/>
</dbReference>
<evidence type="ECO:0000313" key="4">
    <source>
        <dbReference type="Proteomes" id="UP000290909"/>
    </source>
</evidence>
<feature type="domain" description="Sensor histidine kinase NatK-like C-terminal" evidence="2">
    <location>
        <begin position="341"/>
        <end position="442"/>
    </location>
</feature>
<dbReference type="KEGG" id="ahk:NCTC10172_01314"/>
<dbReference type="CDD" id="cd16935">
    <property type="entry name" value="HATPase_AgrC-ComD-like"/>
    <property type="match status" value="1"/>
</dbReference>
<dbReference type="PANTHER" id="PTHR40448">
    <property type="entry name" value="TWO-COMPONENT SENSOR HISTIDINE KINASE"/>
    <property type="match status" value="1"/>
</dbReference>
<keyword evidence="1" id="KW-0472">Membrane</keyword>
<reference evidence="3 4" key="1">
    <citation type="submission" date="2019-01" db="EMBL/GenBank/DDBJ databases">
        <authorList>
            <consortium name="Pathogen Informatics"/>
        </authorList>
    </citation>
    <scope>NUCLEOTIDE SEQUENCE [LARGE SCALE GENOMIC DNA]</scope>
    <source>
        <strain evidence="3 4">NCTC10172</strain>
    </source>
</reference>
<dbReference type="Gene3D" id="3.30.565.10">
    <property type="entry name" value="Histidine kinase-like ATPase, C-terminal domain"/>
    <property type="match status" value="1"/>
</dbReference>
<evidence type="ECO:0000256" key="1">
    <source>
        <dbReference type="SAM" id="Phobius"/>
    </source>
</evidence>
<evidence type="ECO:0000259" key="2">
    <source>
        <dbReference type="Pfam" id="PF14501"/>
    </source>
</evidence>
<feature type="transmembrane region" description="Helical" evidence="1">
    <location>
        <begin position="55"/>
        <end position="73"/>
    </location>
</feature>
<name>A0A449BLC9_9MOLU</name>
<keyword evidence="4" id="KW-1185">Reference proteome</keyword>
<dbReference type="GO" id="GO:0042802">
    <property type="term" value="F:identical protein binding"/>
    <property type="evidence" value="ECO:0007669"/>
    <property type="project" value="TreeGrafter"/>
</dbReference>
<feature type="transmembrane region" description="Helical" evidence="1">
    <location>
        <begin position="120"/>
        <end position="142"/>
    </location>
</feature>